<name>A0A1B7X9D4_9BACT</name>
<proteinExistence type="predicted"/>
<evidence type="ECO:0000313" key="1">
    <source>
        <dbReference type="EMBL" id="OBQ45942.1"/>
    </source>
</evidence>
<dbReference type="Pfam" id="PF05932">
    <property type="entry name" value="CesT"/>
    <property type="match status" value="1"/>
</dbReference>
<comment type="caution">
    <text evidence="1">The sequence shown here is derived from an EMBL/GenBank/DDBJ whole genome shotgun (WGS) entry which is preliminary data.</text>
</comment>
<dbReference type="AlphaFoldDB" id="A0A1B7X9D4"/>
<dbReference type="Proteomes" id="UP000091979">
    <property type="component" value="Unassembled WGS sequence"/>
</dbReference>
<gene>
    <name evidence="1" type="ORF">SP90_15100</name>
</gene>
<dbReference type="EMBL" id="JXMS01000034">
    <property type="protein sequence ID" value="OBQ45942.1"/>
    <property type="molecule type" value="Genomic_DNA"/>
</dbReference>
<dbReference type="PATRIC" id="fig|1560234.3.peg.2303"/>
<evidence type="ECO:0008006" key="3">
    <source>
        <dbReference type="Google" id="ProtNLM"/>
    </source>
</evidence>
<protein>
    <recommendedName>
        <fullName evidence="3">Molecular chaperone Tir</fullName>
    </recommendedName>
</protein>
<reference evidence="1 2" key="1">
    <citation type="submission" date="2015-01" db="EMBL/GenBank/DDBJ databases">
        <title>Desulfovibrio sp. JC271 draft genome sequence.</title>
        <authorList>
            <person name="Shivani Y."/>
            <person name="Subhash Y."/>
            <person name="Sasikala C."/>
            <person name="Ramana C.V."/>
        </authorList>
    </citation>
    <scope>NUCLEOTIDE SEQUENCE [LARGE SCALE GENOMIC DNA]</scope>
    <source>
        <strain evidence="1 2">JC271</strain>
    </source>
</reference>
<dbReference type="Gene3D" id="3.30.1460.10">
    <property type="match status" value="1"/>
</dbReference>
<dbReference type="CDD" id="cd16364">
    <property type="entry name" value="T3SC_I-like"/>
    <property type="match status" value="1"/>
</dbReference>
<sequence>MSTALQDMVRALATEHDWEVEQSADPSGCKVAIGESTVELFRRGMSDIVFLLKITELPDNSFERSPLVDKLLQAALLKKNEFSGTLSLDETAGAIVYSYILSTAHLSENILKSTFEWLLNEADYFKAQCLPQDTVSPFSYGR</sequence>
<evidence type="ECO:0000313" key="2">
    <source>
        <dbReference type="Proteomes" id="UP000091979"/>
    </source>
</evidence>
<dbReference type="InterPro" id="IPR010261">
    <property type="entry name" value="Tir_chaperone"/>
</dbReference>
<organism evidence="1 2">
    <name type="scientific">Halodesulfovibrio spirochaetisodalis</name>
    <dbReference type="NCBI Taxonomy" id="1560234"/>
    <lineage>
        <taxon>Bacteria</taxon>
        <taxon>Pseudomonadati</taxon>
        <taxon>Thermodesulfobacteriota</taxon>
        <taxon>Desulfovibrionia</taxon>
        <taxon>Desulfovibrionales</taxon>
        <taxon>Desulfovibrionaceae</taxon>
        <taxon>Halodesulfovibrio</taxon>
    </lineage>
</organism>
<dbReference type="GO" id="GO:0030254">
    <property type="term" value="P:protein secretion by the type III secretion system"/>
    <property type="evidence" value="ECO:0007669"/>
    <property type="project" value="InterPro"/>
</dbReference>
<keyword evidence="2" id="KW-1185">Reference proteome</keyword>
<dbReference type="OrthoDB" id="9840524at2"/>
<dbReference type="RefSeq" id="WP_066858188.1">
    <property type="nucleotide sequence ID" value="NZ_JXMS01000034.1"/>
</dbReference>
<accession>A0A1B7X9D4</accession>
<dbReference type="SUPFAM" id="SSF69635">
    <property type="entry name" value="Type III secretory system chaperone-like"/>
    <property type="match status" value="1"/>
</dbReference>
<dbReference type="STRING" id="1560234.SP90_15100"/>